<name>A0A6J4JTK5_9PROT</name>
<sequence length="38" mass="3481">MAGTIQGGSGGDALVGTPGADLILGFDPGAPANQVAAI</sequence>
<proteinExistence type="predicted"/>
<dbReference type="AlphaFoldDB" id="A0A6J4JTK5"/>
<reference evidence="1" key="1">
    <citation type="submission" date="2020-02" db="EMBL/GenBank/DDBJ databases">
        <authorList>
            <person name="Meier V. D."/>
        </authorList>
    </citation>
    <scope>NUCLEOTIDE SEQUENCE</scope>
    <source>
        <strain evidence="1">AVDCRST_MAG08</strain>
    </source>
</reference>
<gene>
    <name evidence="1" type="ORF">AVDCRST_MAG08-4284</name>
</gene>
<accession>A0A6J4JTK5</accession>
<evidence type="ECO:0000313" key="1">
    <source>
        <dbReference type="EMBL" id="CAA9286876.1"/>
    </source>
</evidence>
<organism evidence="1">
    <name type="scientific">uncultured Acetobacteraceae bacterium</name>
    <dbReference type="NCBI Taxonomy" id="169975"/>
    <lineage>
        <taxon>Bacteria</taxon>
        <taxon>Pseudomonadati</taxon>
        <taxon>Pseudomonadota</taxon>
        <taxon>Alphaproteobacteria</taxon>
        <taxon>Acetobacterales</taxon>
        <taxon>Acetobacteraceae</taxon>
        <taxon>environmental samples</taxon>
    </lineage>
</organism>
<dbReference type="EMBL" id="CADCTG010000342">
    <property type="protein sequence ID" value="CAA9286876.1"/>
    <property type="molecule type" value="Genomic_DNA"/>
</dbReference>
<feature type="non-terminal residue" evidence="1">
    <location>
        <position position="38"/>
    </location>
</feature>
<protein>
    <submittedName>
        <fullName evidence="1">Uncharacterized protein</fullName>
    </submittedName>
</protein>